<dbReference type="EMBL" id="BCSY01000086">
    <property type="protein sequence ID" value="GAS98600.1"/>
    <property type="molecule type" value="Genomic_DNA"/>
</dbReference>
<evidence type="ECO:0000313" key="2">
    <source>
        <dbReference type="EMBL" id="GAS98600.1"/>
    </source>
</evidence>
<reference evidence="3" key="1">
    <citation type="journal article" date="2016" name="Genome Announc.">
        <title>Draft Genome Sequences of Five Rapidly Growing Mycobacterium Species, M. thermoresistibile, M. fortuitum subsp. acetamidolyticum, M. canariasense, M. brisbanense, and M. novocastrense.</title>
        <authorList>
            <person name="Katahira K."/>
            <person name="Ogura Y."/>
            <person name="Gotoh Y."/>
            <person name="Hayashi T."/>
        </authorList>
    </citation>
    <scope>NUCLEOTIDE SEQUENCE [LARGE SCALE GENOMIC DNA]</scope>
    <source>
        <strain evidence="3">JCM15298</strain>
    </source>
</reference>
<dbReference type="GO" id="GO:0016874">
    <property type="term" value="F:ligase activity"/>
    <property type="evidence" value="ECO:0007669"/>
    <property type="project" value="UniProtKB-KW"/>
</dbReference>
<feature type="compositionally biased region" description="Basic and acidic residues" evidence="1">
    <location>
        <begin position="17"/>
        <end position="27"/>
    </location>
</feature>
<name>A0A117IBY8_MYCCR</name>
<comment type="caution">
    <text evidence="2">The sequence shown here is derived from an EMBL/GenBank/DDBJ whole genome shotgun (WGS) entry which is preliminary data.</text>
</comment>
<organism evidence="2 3">
    <name type="scientific">Mycolicibacterium canariasense</name>
    <name type="common">Mycobacterium canariasense</name>
    <dbReference type="NCBI Taxonomy" id="228230"/>
    <lineage>
        <taxon>Bacteria</taxon>
        <taxon>Bacillati</taxon>
        <taxon>Actinomycetota</taxon>
        <taxon>Actinomycetes</taxon>
        <taxon>Mycobacteriales</taxon>
        <taxon>Mycobacteriaceae</taxon>
        <taxon>Mycolicibacterium</taxon>
    </lineage>
</organism>
<accession>A0A117IBY8</accession>
<keyword evidence="3" id="KW-1185">Reference proteome</keyword>
<evidence type="ECO:0000313" key="3">
    <source>
        <dbReference type="Proteomes" id="UP000069443"/>
    </source>
</evidence>
<reference evidence="3" key="2">
    <citation type="submission" date="2016-02" db="EMBL/GenBank/DDBJ databases">
        <title>Draft genome sequence of five rapidly growing Mycobacterium species.</title>
        <authorList>
            <person name="Katahira K."/>
            <person name="Gotou Y."/>
            <person name="Iida K."/>
            <person name="Ogura Y."/>
            <person name="Hayashi T."/>
        </authorList>
    </citation>
    <scope>NUCLEOTIDE SEQUENCE [LARGE SCALE GENOMIC DNA]</scope>
    <source>
        <strain evidence="3">JCM15298</strain>
    </source>
</reference>
<keyword evidence="2" id="KW-0436">Ligase</keyword>
<sequence>MLRPLVESGQTLQAHRLSGDHHGEVKRPAGAAGEVTIGLHPCDPLLGDLMRCSARNPGYEVRLVWWKDRPGFCGTPRELDELLISGRLEMGTVQYQ</sequence>
<dbReference type="AlphaFoldDB" id="A0A117IBY8"/>
<feature type="region of interest" description="Disordered" evidence="1">
    <location>
        <begin position="1"/>
        <end position="27"/>
    </location>
</feature>
<dbReference type="Proteomes" id="UP000069443">
    <property type="component" value="Unassembled WGS sequence"/>
</dbReference>
<gene>
    <name evidence="2" type="ORF">RMCC_5565</name>
</gene>
<protein>
    <submittedName>
        <fullName evidence="2">UDP-N-acetylmuramate--L-alanine ligase</fullName>
    </submittedName>
</protein>
<evidence type="ECO:0000256" key="1">
    <source>
        <dbReference type="SAM" id="MobiDB-lite"/>
    </source>
</evidence>
<proteinExistence type="predicted"/>